<dbReference type="InterPro" id="IPR002397">
    <property type="entry name" value="Cyt_P450_B"/>
</dbReference>
<dbReference type="EMBL" id="DSXR01000029">
    <property type="protein sequence ID" value="HGS86390.1"/>
    <property type="molecule type" value="Genomic_DNA"/>
</dbReference>
<comment type="caution">
    <text evidence="8">The sequence shown here is derived from an EMBL/GenBank/DDBJ whole genome shotgun (WGS) entry which is preliminary data.</text>
</comment>
<dbReference type="PRINTS" id="PR00359">
    <property type="entry name" value="BP450"/>
</dbReference>
<organism evidence="8">
    <name type="scientific">Bellilinea caldifistulae</name>
    <dbReference type="NCBI Taxonomy" id="360411"/>
    <lineage>
        <taxon>Bacteria</taxon>
        <taxon>Bacillati</taxon>
        <taxon>Chloroflexota</taxon>
        <taxon>Anaerolineae</taxon>
        <taxon>Anaerolineales</taxon>
        <taxon>Anaerolineaceae</taxon>
        <taxon>Bellilinea</taxon>
    </lineage>
</organism>
<dbReference type="PANTHER" id="PTHR46696">
    <property type="entry name" value="P450, PUTATIVE (EUROFUNG)-RELATED"/>
    <property type="match status" value="1"/>
</dbReference>
<gene>
    <name evidence="8" type="ORF">ENT17_02110</name>
</gene>
<evidence type="ECO:0000256" key="1">
    <source>
        <dbReference type="ARBA" id="ARBA00010617"/>
    </source>
</evidence>
<dbReference type="PROSITE" id="PS00086">
    <property type="entry name" value="CYTOCHROME_P450"/>
    <property type="match status" value="1"/>
</dbReference>
<proteinExistence type="inferred from homology"/>
<dbReference type="PANTHER" id="PTHR46696:SF1">
    <property type="entry name" value="CYTOCHROME P450 YJIB-RELATED"/>
    <property type="match status" value="1"/>
</dbReference>
<dbReference type="InterPro" id="IPR017972">
    <property type="entry name" value="Cyt_P450_CS"/>
</dbReference>
<evidence type="ECO:0000256" key="2">
    <source>
        <dbReference type="ARBA" id="ARBA00022617"/>
    </source>
</evidence>
<dbReference type="GO" id="GO:0005506">
    <property type="term" value="F:iron ion binding"/>
    <property type="evidence" value="ECO:0007669"/>
    <property type="project" value="InterPro"/>
</dbReference>
<keyword evidence="3 7" id="KW-0479">Metal-binding</keyword>
<dbReference type="AlphaFoldDB" id="A0A7C4Q200"/>
<evidence type="ECO:0000256" key="7">
    <source>
        <dbReference type="RuleBase" id="RU000461"/>
    </source>
</evidence>
<dbReference type="GO" id="GO:0016705">
    <property type="term" value="F:oxidoreductase activity, acting on paired donors, with incorporation or reduction of molecular oxygen"/>
    <property type="evidence" value="ECO:0007669"/>
    <property type="project" value="InterPro"/>
</dbReference>
<dbReference type="CDD" id="cd20625">
    <property type="entry name" value="CYP164-like"/>
    <property type="match status" value="1"/>
</dbReference>
<evidence type="ECO:0000256" key="4">
    <source>
        <dbReference type="ARBA" id="ARBA00023002"/>
    </source>
</evidence>
<dbReference type="InterPro" id="IPR036396">
    <property type="entry name" value="Cyt_P450_sf"/>
</dbReference>
<dbReference type="GO" id="GO:0004497">
    <property type="term" value="F:monooxygenase activity"/>
    <property type="evidence" value="ECO:0007669"/>
    <property type="project" value="UniProtKB-KW"/>
</dbReference>
<evidence type="ECO:0000256" key="6">
    <source>
        <dbReference type="ARBA" id="ARBA00023033"/>
    </source>
</evidence>
<dbReference type="Gene3D" id="1.10.630.10">
    <property type="entry name" value="Cytochrome P450"/>
    <property type="match status" value="1"/>
</dbReference>
<evidence type="ECO:0000256" key="3">
    <source>
        <dbReference type="ARBA" id="ARBA00022723"/>
    </source>
</evidence>
<dbReference type="SUPFAM" id="SSF48264">
    <property type="entry name" value="Cytochrome P450"/>
    <property type="match status" value="1"/>
</dbReference>
<keyword evidence="6 7" id="KW-0503">Monooxygenase</keyword>
<dbReference type="FunFam" id="1.10.630.10:FF:000018">
    <property type="entry name" value="Cytochrome P450 monooxygenase"/>
    <property type="match status" value="1"/>
</dbReference>
<accession>A0A7C4Q200</accession>
<protein>
    <submittedName>
        <fullName evidence="8">Cytochrome P450</fullName>
    </submittedName>
</protein>
<dbReference type="Pfam" id="PF00067">
    <property type="entry name" value="p450"/>
    <property type="match status" value="1"/>
</dbReference>
<keyword evidence="4 7" id="KW-0560">Oxidoreductase</keyword>
<name>A0A7C4Q200_9CHLR</name>
<comment type="similarity">
    <text evidence="1 7">Belongs to the cytochrome P450 family.</text>
</comment>
<evidence type="ECO:0000256" key="5">
    <source>
        <dbReference type="ARBA" id="ARBA00023004"/>
    </source>
</evidence>
<evidence type="ECO:0000313" key="8">
    <source>
        <dbReference type="EMBL" id="HGS86390.1"/>
    </source>
</evidence>
<keyword evidence="5 7" id="KW-0408">Iron</keyword>
<keyword evidence="2 7" id="KW-0349">Heme</keyword>
<dbReference type="GO" id="GO:0020037">
    <property type="term" value="F:heme binding"/>
    <property type="evidence" value="ECO:0007669"/>
    <property type="project" value="InterPro"/>
</dbReference>
<sequence length="397" mass="44768">MNSLRALGIDLLSAQFIADPYPFYDRLRSARPILYDAEWNLWFFSAYEDIAALLRDRRLGRDLDGAAKPDPRTPFGWLHAHSLMEKEPPDHTRLRGLVNKAFTPARVEALRPLIERTAHRLLDEVVQRGEMDLLADFAEPLPVLVIADLLGVPQEVRPRLRPWSNRIVAMYELSPSPEDAHCANQAVTEFAACLRGLAAERKLQPQDDLISALVAAEEQGSRLSEDELIATCILLLNAGHEATVNAIANGMLALFRHPDQYALLRRSPHLLKSAVEEMLRYDSPLQLFRRWVREDVEYKGNGLRKGGQAALLYAAGNRDPARFPDPHRFDITRSDNPHLTFGMGIHYCVGAPLARLEMQVAVQALLERLPNLRLAQEAVEYRSGYVIRGLKALPVLF</sequence>
<dbReference type="InterPro" id="IPR001128">
    <property type="entry name" value="Cyt_P450"/>
</dbReference>
<reference evidence="8" key="1">
    <citation type="journal article" date="2020" name="mSystems">
        <title>Genome- and Community-Level Interaction Insights into Carbon Utilization and Element Cycling Functions of Hydrothermarchaeota in Hydrothermal Sediment.</title>
        <authorList>
            <person name="Zhou Z."/>
            <person name="Liu Y."/>
            <person name="Xu W."/>
            <person name="Pan J."/>
            <person name="Luo Z.H."/>
            <person name="Li M."/>
        </authorList>
    </citation>
    <scope>NUCLEOTIDE SEQUENCE [LARGE SCALE GENOMIC DNA]</scope>
    <source>
        <strain evidence="8">SpSt-556</strain>
    </source>
</reference>